<reference evidence="1 2" key="1">
    <citation type="journal article" date="2017" name="Front. Microbiol.">
        <title>Genomic Characterization of Dairy Associated Leuconostoc Species and Diversity of Leuconostocs in Undefined Mixed Mesophilic Starter Cultures.</title>
        <authorList>
            <person name="Frantzen C.A."/>
            <person name="Kot W."/>
            <person name="Pedersen T.B."/>
            <person name="Ardo Y.M."/>
            <person name="Broadbent J.R."/>
            <person name="Neve H."/>
            <person name="Hansen L.H."/>
            <person name="Dal Bello F."/>
            <person name="Ostlie H.M."/>
            <person name="Kleppen H.P."/>
            <person name="Vogensen F.K."/>
            <person name="Holo H."/>
        </authorList>
    </citation>
    <scope>NUCLEOTIDE SEQUENCE [LARGE SCALE GENOMIC DNA]</scope>
    <source>
        <strain evidence="1 2">LMGCF08</strain>
    </source>
</reference>
<dbReference type="AlphaFoldDB" id="A0A1X0VCB9"/>
<name>A0A1X0VCB9_LEUPS</name>
<evidence type="ECO:0000313" key="1">
    <source>
        <dbReference type="EMBL" id="ORI97226.1"/>
    </source>
</evidence>
<organism evidence="1 2">
    <name type="scientific">Leuconostoc pseudomesenteroides</name>
    <dbReference type="NCBI Taxonomy" id="33968"/>
    <lineage>
        <taxon>Bacteria</taxon>
        <taxon>Bacillati</taxon>
        <taxon>Bacillota</taxon>
        <taxon>Bacilli</taxon>
        <taxon>Lactobacillales</taxon>
        <taxon>Lactobacillaceae</taxon>
        <taxon>Leuconostoc</taxon>
    </lineage>
</organism>
<comment type="caution">
    <text evidence="1">The sequence shown here is derived from an EMBL/GenBank/DDBJ whole genome shotgun (WGS) entry which is preliminary data.</text>
</comment>
<accession>A0A1X0VCB9</accession>
<sequence length="113" mass="13047">MQNYIVRHQFRSPLGRMLKGLKQLFTPKKHVPLKRQLTANQIITRLTCAFNQEEPVTIQINQSLLSEEITELTGYVYQTQAGQLWLHAIKTHQSMIIIPGTIRHITLLINCKA</sequence>
<proteinExistence type="predicted"/>
<gene>
    <name evidence="1" type="ORF">BMR96_08390</name>
</gene>
<dbReference type="RefSeq" id="WP_080519262.1">
    <property type="nucleotide sequence ID" value="NZ_MPLS01000037.1"/>
</dbReference>
<dbReference type="STRING" id="33968.BMS77_05735"/>
<dbReference type="EMBL" id="MPLS01000037">
    <property type="protein sequence ID" value="ORI97226.1"/>
    <property type="molecule type" value="Genomic_DNA"/>
</dbReference>
<dbReference type="eggNOG" id="ENOG50308HH">
    <property type="taxonomic scope" value="Bacteria"/>
</dbReference>
<evidence type="ECO:0000313" key="2">
    <source>
        <dbReference type="Proteomes" id="UP000192288"/>
    </source>
</evidence>
<dbReference type="Proteomes" id="UP000192288">
    <property type="component" value="Unassembled WGS sequence"/>
</dbReference>
<protein>
    <submittedName>
        <fullName evidence="1">Uncharacterized protein</fullName>
    </submittedName>
</protein>